<dbReference type="Gene3D" id="3.40.50.150">
    <property type="entry name" value="Vaccinia Virus protein VP39"/>
    <property type="match status" value="1"/>
</dbReference>
<organism evidence="1 2">
    <name type="scientific">Rapidithrix thailandica</name>
    <dbReference type="NCBI Taxonomy" id="413964"/>
    <lineage>
        <taxon>Bacteria</taxon>
        <taxon>Pseudomonadati</taxon>
        <taxon>Bacteroidota</taxon>
        <taxon>Cytophagia</taxon>
        <taxon>Cytophagales</taxon>
        <taxon>Flammeovirgaceae</taxon>
        <taxon>Rapidithrix</taxon>
    </lineage>
</organism>
<keyword evidence="2" id="KW-1185">Reference proteome</keyword>
<reference evidence="1 2" key="1">
    <citation type="submission" date="2024-04" db="EMBL/GenBank/DDBJ databases">
        <title>Novel genus in family Flammeovirgaceae.</title>
        <authorList>
            <person name="Nguyen T.H."/>
            <person name="Vuong T.Q."/>
            <person name="Le H."/>
            <person name="Kim S.-G."/>
        </authorList>
    </citation>
    <scope>NUCLEOTIDE SEQUENCE [LARGE SCALE GENOMIC DNA]</scope>
    <source>
        <strain evidence="1 2">JCM 23209</strain>
    </source>
</reference>
<dbReference type="EC" id="2.1.1.-" evidence="1"/>
<keyword evidence="1" id="KW-0489">Methyltransferase</keyword>
<keyword evidence="1" id="KW-0808">Transferase</keyword>
<proteinExistence type="predicted"/>
<dbReference type="RefSeq" id="WP_346822385.1">
    <property type="nucleotide sequence ID" value="NZ_JBDKWZ010000009.1"/>
</dbReference>
<name>A0AAW9SFX9_9BACT</name>
<dbReference type="GO" id="GO:0008168">
    <property type="term" value="F:methyltransferase activity"/>
    <property type="evidence" value="ECO:0007669"/>
    <property type="project" value="UniProtKB-KW"/>
</dbReference>
<dbReference type="AlphaFoldDB" id="A0AAW9SFX9"/>
<sequence length="289" mass="33272">MEQYHKTCLICQSNKITDLADFSSHHLSKCKKCGFVFAKKIPTQEELAVYYQGYGRDDYLSPVTIKRYNELLDTMEKYRKTNRILDVGCGVGYFLEVAKKRGWEVYGTEFTEKAVCICEQKGIAMQEGPLEVSHYEPESFDVLTSFEVIEHINNPKEEVAKFRCLLREGGLVYLTTPNFNSLLRYYLKDKYNVICYPEHLCYYTPKTIARLFKNSGFKKLSVHSTGISLTRFKTSKKISAEKFVSQTSTDEQLRNKIETNKSLQLAKVMANQTLTLFGCGDSLKAFFVK</sequence>
<dbReference type="PANTHER" id="PTHR43861">
    <property type="entry name" value="TRANS-ACONITATE 2-METHYLTRANSFERASE-RELATED"/>
    <property type="match status" value="1"/>
</dbReference>
<accession>A0AAW9SFX9</accession>
<dbReference type="PANTHER" id="PTHR43861:SF6">
    <property type="entry name" value="METHYLTRANSFERASE TYPE 11"/>
    <property type="match status" value="1"/>
</dbReference>
<protein>
    <submittedName>
        <fullName evidence="1">Class I SAM-dependent methyltransferase</fullName>
        <ecNumber evidence="1">2.1.1.-</ecNumber>
    </submittedName>
</protein>
<dbReference type="Pfam" id="PF13489">
    <property type="entry name" value="Methyltransf_23"/>
    <property type="match status" value="1"/>
</dbReference>
<dbReference type="Proteomes" id="UP001403385">
    <property type="component" value="Unassembled WGS sequence"/>
</dbReference>
<gene>
    <name evidence="1" type="ORF">AAG747_16905</name>
</gene>
<dbReference type="GO" id="GO:0032259">
    <property type="term" value="P:methylation"/>
    <property type="evidence" value="ECO:0007669"/>
    <property type="project" value="UniProtKB-KW"/>
</dbReference>
<evidence type="ECO:0000313" key="1">
    <source>
        <dbReference type="EMBL" id="MEN7549606.1"/>
    </source>
</evidence>
<dbReference type="EMBL" id="JBDKWZ010000009">
    <property type="protein sequence ID" value="MEN7549606.1"/>
    <property type="molecule type" value="Genomic_DNA"/>
</dbReference>
<evidence type="ECO:0000313" key="2">
    <source>
        <dbReference type="Proteomes" id="UP001403385"/>
    </source>
</evidence>
<dbReference type="SUPFAM" id="SSF53335">
    <property type="entry name" value="S-adenosyl-L-methionine-dependent methyltransferases"/>
    <property type="match status" value="1"/>
</dbReference>
<comment type="caution">
    <text evidence="1">The sequence shown here is derived from an EMBL/GenBank/DDBJ whole genome shotgun (WGS) entry which is preliminary data.</text>
</comment>
<dbReference type="InterPro" id="IPR029063">
    <property type="entry name" value="SAM-dependent_MTases_sf"/>
</dbReference>
<dbReference type="CDD" id="cd02440">
    <property type="entry name" value="AdoMet_MTases"/>
    <property type="match status" value="1"/>
</dbReference>